<accession>B2WBF6</accession>
<organism evidence="2 3">
    <name type="scientific">Pyrenophora tritici-repentis (strain Pt-1C-BFP)</name>
    <name type="common">Wheat tan spot fungus</name>
    <name type="synonym">Drechslera tritici-repentis</name>
    <dbReference type="NCBI Taxonomy" id="426418"/>
    <lineage>
        <taxon>Eukaryota</taxon>
        <taxon>Fungi</taxon>
        <taxon>Dikarya</taxon>
        <taxon>Ascomycota</taxon>
        <taxon>Pezizomycotina</taxon>
        <taxon>Dothideomycetes</taxon>
        <taxon>Pleosporomycetidae</taxon>
        <taxon>Pleosporales</taxon>
        <taxon>Pleosporineae</taxon>
        <taxon>Pleosporaceae</taxon>
        <taxon>Pyrenophora</taxon>
    </lineage>
</organism>
<gene>
    <name evidence="2" type="ORF">PTRG_06969</name>
</gene>
<feature type="region of interest" description="Disordered" evidence="1">
    <location>
        <begin position="48"/>
        <end position="73"/>
    </location>
</feature>
<evidence type="ECO:0000256" key="1">
    <source>
        <dbReference type="SAM" id="MobiDB-lite"/>
    </source>
</evidence>
<name>B2WBF6_PYRTR</name>
<protein>
    <submittedName>
        <fullName evidence="2">Uncharacterized protein</fullName>
    </submittedName>
</protein>
<dbReference type="HOGENOM" id="CLU_1361030_0_0_1"/>
<dbReference type="InParanoid" id="B2WBF6"/>
<dbReference type="AlphaFoldDB" id="B2WBF6"/>
<evidence type="ECO:0000313" key="2">
    <source>
        <dbReference type="EMBL" id="EDU49888.1"/>
    </source>
</evidence>
<evidence type="ECO:0000313" key="3">
    <source>
        <dbReference type="Proteomes" id="UP000001471"/>
    </source>
</evidence>
<reference evidence="3" key="1">
    <citation type="journal article" date="2013" name="G3 (Bethesda)">
        <title>Comparative genomics of a plant-pathogenic fungus, Pyrenophora tritici-repentis, reveals transduplication and the impact of repeat elements on pathogenicity and population divergence.</title>
        <authorList>
            <person name="Manning V.A."/>
            <person name="Pandelova I."/>
            <person name="Dhillon B."/>
            <person name="Wilhelm L.J."/>
            <person name="Goodwin S.B."/>
            <person name="Berlin A.M."/>
            <person name="Figueroa M."/>
            <person name="Freitag M."/>
            <person name="Hane J.K."/>
            <person name="Henrissat B."/>
            <person name="Holman W.H."/>
            <person name="Kodira C.D."/>
            <person name="Martin J."/>
            <person name="Oliver R.P."/>
            <person name="Robbertse B."/>
            <person name="Schackwitz W."/>
            <person name="Schwartz D.C."/>
            <person name="Spatafora J.W."/>
            <person name="Turgeon B.G."/>
            <person name="Yandava C."/>
            <person name="Young S."/>
            <person name="Zhou S."/>
            <person name="Zeng Q."/>
            <person name="Grigoriev I.V."/>
            <person name="Ma L.-J."/>
            <person name="Ciuffetti L.M."/>
        </authorList>
    </citation>
    <scope>NUCLEOTIDE SEQUENCE [LARGE SCALE GENOMIC DNA]</scope>
    <source>
        <strain evidence="3">Pt-1C-BFP</strain>
    </source>
</reference>
<dbReference type="EMBL" id="DS231621">
    <property type="protein sequence ID" value="EDU49888.1"/>
    <property type="molecule type" value="Genomic_DNA"/>
</dbReference>
<proteinExistence type="predicted"/>
<dbReference type="Proteomes" id="UP000001471">
    <property type="component" value="Unassembled WGS sequence"/>
</dbReference>
<sequence length="201" mass="22731">MYRMLWKTRVPHLVSQDVEHRAISKSGWRLIRKCSRCEFAREASSHQRRSQKKCNKERTDGNGSTSCVPGSEAKRGPNCWLSPDCHAMFPILVRLQRKLGPRGADDERDDRSERDDSGRNGRFCSAYLLVRSEGNASTNDLAISDSYVCTGTIQERDQQNDRQQTTPVHQTVAFALLLHAMHAAPPTRTKAKHSRADAPNK</sequence>